<evidence type="ECO:0000313" key="1">
    <source>
        <dbReference type="EMBL" id="KWA67294.1"/>
    </source>
</evidence>
<dbReference type="AlphaFoldDB" id="A0A106PFK5"/>
<protein>
    <submittedName>
        <fullName evidence="1">Transposase</fullName>
    </submittedName>
</protein>
<reference evidence="1 2" key="1">
    <citation type="submission" date="2015-11" db="EMBL/GenBank/DDBJ databases">
        <title>Expanding the genomic diversity of Burkholderia species for the development of highly accurate diagnostics.</title>
        <authorList>
            <person name="Sahl J."/>
            <person name="Keim P."/>
            <person name="Wagner D."/>
        </authorList>
    </citation>
    <scope>NUCLEOTIDE SEQUENCE [LARGE SCALE GENOMIC DNA]</scope>
    <source>
        <strain evidence="1 2">MSMB2087WGS</strain>
    </source>
</reference>
<proteinExistence type="predicted"/>
<sequence>MNANLVFTWRRQYLAEQQAAVAALLPVTVVDEAPSEARPVPVVESEIVKPVMPTGTIEVRIGRAVIKVGGVVDTEMLRTVLESLRS</sequence>
<dbReference type="EMBL" id="LPHD01000254">
    <property type="protein sequence ID" value="KWA67294.1"/>
    <property type="molecule type" value="Genomic_DNA"/>
</dbReference>
<organism evidence="1 2">
    <name type="scientific">Burkholderia ubonensis</name>
    <dbReference type="NCBI Taxonomy" id="101571"/>
    <lineage>
        <taxon>Bacteria</taxon>
        <taxon>Pseudomonadati</taxon>
        <taxon>Pseudomonadota</taxon>
        <taxon>Betaproteobacteria</taxon>
        <taxon>Burkholderiales</taxon>
        <taxon>Burkholderiaceae</taxon>
        <taxon>Burkholderia</taxon>
        <taxon>Burkholderia cepacia complex</taxon>
    </lineage>
</organism>
<dbReference type="Proteomes" id="UP000060630">
    <property type="component" value="Unassembled WGS sequence"/>
</dbReference>
<name>A0A106PFK5_9BURK</name>
<comment type="caution">
    <text evidence="1">The sequence shown here is derived from an EMBL/GenBank/DDBJ whole genome shotgun (WGS) entry which is preliminary data.</text>
</comment>
<gene>
    <name evidence="1" type="ORF">WL29_10515</name>
</gene>
<accession>A0A106PFK5</accession>
<evidence type="ECO:0000313" key="2">
    <source>
        <dbReference type="Proteomes" id="UP000060630"/>
    </source>
</evidence>